<dbReference type="AlphaFoldDB" id="A0A397H1G6"/>
<organism evidence="2 3">
    <name type="scientific">Aspergillus thermomutatus</name>
    <name type="common">Neosartorya pseudofischeri</name>
    <dbReference type="NCBI Taxonomy" id="41047"/>
    <lineage>
        <taxon>Eukaryota</taxon>
        <taxon>Fungi</taxon>
        <taxon>Dikarya</taxon>
        <taxon>Ascomycota</taxon>
        <taxon>Pezizomycotina</taxon>
        <taxon>Eurotiomycetes</taxon>
        <taxon>Eurotiomycetidae</taxon>
        <taxon>Eurotiales</taxon>
        <taxon>Aspergillaceae</taxon>
        <taxon>Aspergillus</taxon>
        <taxon>Aspergillus subgen. Fumigati</taxon>
    </lineage>
</organism>
<keyword evidence="3" id="KW-1185">Reference proteome</keyword>
<proteinExistence type="inferred from homology"/>
<evidence type="ECO:0000313" key="3">
    <source>
        <dbReference type="Proteomes" id="UP000215305"/>
    </source>
</evidence>
<sequence>MMPQNSILYQNAEKTVFLIDIPTSIASAQELSPVQLGATPCISYPAGKKHTTSTAGIDNHKKRLLLSSNSLEKPYAVSTEPKTDAARARLLDRIPVSERVFQTEIIEPLVRGALQEISGGYSESADWCRVREIREEETQLKRRRDGPWSGTVSCEDGCSADSALGVSAPTSPPVILSPGLNMFGSMPELCNVVVRNTSSTQALLGVGCKLEAEHCEVMTAHRHVFFVPPLSTFLLCSLPLSAEDEASQDPIPGLSQDRKFNLILLDPPWSNRSVRRSGHYQTQSYSDIGSLSKRIEDILKIHLSHDPVGLGDHTQAPECVSIAAIWVTNAPKARRAAYDAIKGAGLSVYEEWVWIKTTTKGEPITPLDGLWRKPYEILVIGRRMDRLSDATDAITRRVIAGVPDVHSRKPNLKEAFEQVFFTRSGSGPTTGDTCMAYSALEVFARNLTAGWWACGNEALKFNSEDWWVEA</sequence>
<dbReference type="PROSITE" id="PS51143">
    <property type="entry name" value="MT_A70"/>
    <property type="match status" value="1"/>
</dbReference>
<dbReference type="Pfam" id="PF05063">
    <property type="entry name" value="MT-A70"/>
    <property type="match status" value="1"/>
</dbReference>
<dbReference type="EMBL" id="NKHU02000088">
    <property type="protein sequence ID" value="RHZ56519.1"/>
    <property type="molecule type" value="Genomic_DNA"/>
</dbReference>
<dbReference type="GO" id="GO:0005634">
    <property type="term" value="C:nucleus"/>
    <property type="evidence" value="ECO:0007669"/>
    <property type="project" value="TreeGrafter"/>
</dbReference>
<dbReference type="PANTHER" id="PTHR12829:SF4">
    <property type="entry name" value="N(6)-ADENINE-SPECIFIC METHYLTRANSFERASE METTL4"/>
    <property type="match status" value="1"/>
</dbReference>
<dbReference type="VEuPathDB" id="FungiDB:CDV56_106794"/>
<accession>A0A397H1G6</accession>
<name>A0A397H1G6_ASPTH</name>
<dbReference type="GO" id="GO:0008168">
    <property type="term" value="F:methyltransferase activity"/>
    <property type="evidence" value="ECO:0007669"/>
    <property type="project" value="TreeGrafter"/>
</dbReference>
<dbReference type="PANTHER" id="PTHR12829">
    <property type="entry name" value="N6-ADENOSINE-METHYLTRANSFERASE"/>
    <property type="match status" value="1"/>
</dbReference>
<dbReference type="STRING" id="41047.A0A397H1G6"/>
<dbReference type="GeneID" id="38128768"/>
<dbReference type="Proteomes" id="UP000215305">
    <property type="component" value="Unassembled WGS sequence"/>
</dbReference>
<reference evidence="2" key="1">
    <citation type="submission" date="2018-08" db="EMBL/GenBank/DDBJ databases">
        <title>Draft genome sequence of azole-resistant Aspergillus thermomutatus (Neosartorya pseudofischeri) strain HMR AF 39, isolated from a human nasal aspirate.</title>
        <authorList>
            <person name="Parent-Michaud M."/>
            <person name="Dufresne P.J."/>
            <person name="Fournier E."/>
            <person name="Martineau C."/>
            <person name="Moreira S."/>
            <person name="Perkins V."/>
            <person name="De Repentigny L."/>
            <person name="Dufresne S.F."/>
        </authorList>
    </citation>
    <scope>NUCLEOTIDE SEQUENCE [LARGE SCALE GENOMIC DNA]</scope>
    <source>
        <strain evidence="2">HMR AF 39</strain>
    </source>
</reference>
<gene>
    <name evidence="2" type="ORF">CDV56_106794</name>
</gene>
<dbReference type="InterPro" id="IPR007757">
    <property type="entry name" value="MT-A70-like"/>
</dbReference>
<evidence type="ECO:0000313" key="2">
    <source>
        <dbReference type="EMBL" id="RHZ56519.1"/>
    </source>
</evidence>
<protein>
    <recommendedName>
        <fullName evidence="4">Methyltransferase-like protein 4</fullName>
    </recommendedName>
</protein>
<comment type="similarity">
    <text evidence="1">Belongs to the MT-A70-like family.</text>
</comment>
<comment type="caution">
    <text evidence="2">The sequence shown here is derived from an EMBL/GenBank/DDBJ whole genome shotgun (WGS) entry which is preliminary data.</text>
</comment>
<evidence type="ECO:0008006" key="4">
    <source>
        <dbReference type="Google" id="ProtNLM"/>
    </source>
</evidence>
<evidence type="ECO:0000256" key="1">
    <source>
        <dbReference type="PROSITE-ProRule" id="PRU00489"/>
    </source>
</evidence>
<dbReference type="RefSeq" id="XP_026614733.1">
    <property type="nucleotide sequence ID" value="XM_026760413.1"/>
</dbReference>
<dbReference type="OrthoDB" id="61116at2759"/>